<gene>
    <name evidence="1" type="ORF">GCM10009808_25730</name>
</gene>
<accession>A0ABP4UJ49</accession>
<keyword evidence="2" id="KW-1185">Reference proteome</keyword>
<dbReference type="Proteomes" id="UP001501690">
    <property type="component" value="Unassembled WGS sequence"/>
</dbReference>
<protein>
    <recommendedName>
        <fullName evidence="3">Glutaminase</fullName>
    </recommendedName>
</protein>
<evidence type="ECO:0000313" key="1">
    <source>
        <dbReference type="EMBL" id="GAA1706566.1"/>
    </source>
</evidence>
<name>A0ABP4UJ49_9MICO</name>
<reference evidence="2" key="1">
    <citation type="journal article" date="2019" name="Int. J. Syst. Evol. Microbiol.">
        <title>The Global Catalogue of Microorganisms (GCM) 10K type strain sequencing project: providing services to taxonomists for standard genome sequencing and annotation.</title>
        <authorList>
            <consortium name="The Broad Institute Genomics Platform"/>
            <consortium name="The Broad Institute Genome Sequencing Center for Infectious Disease"/>
            <person name="Wu L."/>
            <person name="Ma J."/>
        </authorList>
    </citation>
    <scope>NUCLEOTIDE SEQUENCE [LARGE SCALE GENOMIC DNA]</scope>
    <source>
        <strain evidence="2">JCM 15577</strain>
    </source>
</reference>
<dbReference type="EMBL" id="BAAAPL010000002">
    <property type="protein sequence ID" value="GAA1706566.1"/>
    <property type="molecule type" value="Genomic_DNA"/>
</dbReference>
<proteinExistence type="predicted"/>
<dbReference type="RefSeq" id="WP_344073294.1">
    <property type="nucleotide sequence ID" value="NZ_BAAAPL010000002.1"/>
</dbReference>
<evidence type="ECO:0000313" key="2">
    <source>
        <dbReference type="Proteomes" id="UP001501690"/>
    </source>
</evidence>
<evidence type="ECO:0008006" key="3">
    <source>
        <dbReference type="Google" id="ProtNLM"/>
    </source>
</evidence>
<comment type="caution">
    <text evidence="1">The sequence shown here is derived from an EMBL/GenBank/DDBJ whole genome shotgun (WGS) entry which is preliminary data.</text>
</comment>
<organism evidence="1 2">
    <name type="scientific">Microbacterium sediminicola</name>
    <dbReference type="NCBI Taxonomy" id="415210"/>
    <lineage>
        <taxon>Bacteria</taxon>
        <taxon>Bacillati</taxon>
        <taxon>Actinomycetota</taxon>
        <taxon>Actinomycetes</taxon>
        <taxon>Micrococcales</taxon>
        <taxon>Microbacteriaceae</taxon>
        <taxon>Microbacterium</taxon>
    </lineage>
</organism>
<sequence>MSELARLLDETRTALAGTPRELLGEVVTPRLLGIARSPSVRLCGEAWRLGVLLLSEDAVFATGEVVRSREPARRGYTAESQRERAGLAEAAFRGGILPGVPVHLGWRRLDLAAVESGADAKPLALIDGVPQVRWSPSAGYVALATYLTERAELLRDPPLGAT</sequence>